<sequence length="120" mass="13345">MLCTTCVQSAKLPLCVAHQQGYLSPQHPSPVFFDLLELPLPCAQQILVLTWFHQTGEGHAVQCQSSAQTYQCMRTVVMISHTHQSAISQMLLLSLCKKNIYSSSSVLHQQWGSHNPPSAR</sequence>
<comment type="subcellular location">
    <subcellularLocation>
        <location evidence="1">Secreted</location>
        <location evidence="1">Extracellular space</location>
        <location evidence="1">Extracellular matrix</location>
        <location evidence="1">Basement membrane</location>
    </subcellularLocation>
</comment>
<dbReference type="EMBL" id="LKAM01000007">
    <property type="protein sequence ID" value="KUM47764.1"/>
    <property type="molecule type" value="Genomic_DNA"/>
</dbReference>
<evidence type="ECO:0000259" key="5">
    <source>
        <dbReference type="PROSITE" id="PS51116"/>
    </source>
</evidence>
<dbReference type="AlphaFoldDB" id="A0A101LYK7"/>
<evidence type="ECO:0000256" key="2">
    <source>
        <dbReference type="ARBA" id="ARBA00022525"/>
    </source>
</evidence>
<organism evidence="6">
    <name type="scientific">Picea glauca</name>
    <name type="common">White spruce</name>
    <name type="synonym">Pinus glauca</name>
    <dbReference type="NCBI Taxonomy" id="3330"/>
    <lineage>
        <taxon>Eukaryota</taxon>
        <taxon>Viridiplantae</taxon>
        <taxon>Streptophyta</taxon>
        <taxon>Embryophyta</taxon>
        <taxon>Tracheophyta</taxon>
        <taxon>Spermatophyta</taxon>
        <taxon>Pinopsida</taxon>
        <taxon>Pinidae</taxon>
        <taxon>Conifers I</taxon>
        <taxon>Pinales</taxon>
        <taxon>Pinaceae</taxon>
        <taxon>Picea</taxon>
    </lineage>
</organism>
<dbReference type="InterPro" id="IPR013015">
    <property type="entry name" value="Laminin_IV_B"/>
</dbReference>
<keyword evidence="2" id="KW-0964">Secreted</keyword>
<comment type="caution">
    <text evidence="6">The sequence shown here is derived from an EMBL/GenBank/DDBJ whole genome shotgun (WGS) entry which is preliminary data.</text>
</comment>
<feature type="domain" description="Laminin IV type B" evidence="5">
    <location>
        <begin position="1"/>
        <end position="108"/>
    </location>
</feature>
<name>A0A101LYK7_PICGL</name>
<evidence type="ECO:0000313" key="6">
    <source>
        <dbReference type="EMBL" id="KUM47764.1"/>
    </source>
</evidence>
<evidence type="ECO:0000256" key="1">
    <source>
        <dbReference type="ARBA" id="ARBA00004302"/>
    </source>
</evidence>
<dbReference type="PROSITE" id="PS51116">
    <property type="entry name" value="LAMININ_IVB"/>
    <property type="match status" value="1"/>
</dbReference>
<dbReference type="GO" id="GO:0005604">
    <property type="term" value="C:basement membrane"/>
    <property type="evidence" value="ECO:0007669"/>
    <property type="project" value="UniProtKB-SubCell"/>
</dbReference>
<geneLocation type="mitochondrion" evidence="6"/>
<protein>
    <recommendedName>
        <fullName evidence="5">Laminin IV type B domain-containing protein</fullName>
    </recommendedName>
</protein>
<keyword evidence="3" id="KW-0272">Extracellular matrix</keyword>
<accession>A0A101LYK7</accession>
<keyword evidence="6" id="KW-0496">Mitochondrion</keyword>
<evidence type="ECO:0000256" key="4">
    <source>
        <dbReference type="ARBA" id="ARBA00022869"/>
    </source>
</evidence>
<reference evidence="6" key="1">
    <citation type="journal article" date="2015" name="Genome Biol. Evol.">
        <title>Organellar Genomes of White Spruce (Picea glauca): Assembly and Annotation.</title>
        <authorList>
            <person name="Jackman S.D."/>
            <person name="Warren R.L."/>
            <person name="Gibb E.A."/>
            <person name="Vandervalk B.P."/>
            <person name="Mohamadi H."/>
            <person name="Chu J."/>
            <person name="Raymond A."/>
            <person name="Pleasance S."/>
            <person name="Coope R."/>
            <person name="Wildung M.R."/>
            <person name="Ritland C.E."/>
            <person name="Bousquet J."/>
            <person name="Jones S.J."/>
            <person name="Bohlmann J."/>
            <person name="Birol I."/>
        </authorList>
    </citation>
    <scope>NUCLEOTIDE SEQUENCE [LARGE SCALE GENOMIC DNA]</scope>
    <source>
        <tissue evidence="6">Flushing bud</tissue>
    </source>
</reference>
<proteinExistence type="predicted"/>
<keyword evidence="4" id="KW-0084">Basement membrane</keyword>
<evidence type="ECO:0000256" key="3">
    <source>
        <dbReference type="ARBA" id="ARBA00022530"/>
    </source>
</evidence>
<gene>
    <name evidence="6" type="ORF">ABT39_MTgene5951</name>
</gene>